<dbReference type="OrthoDB" id="13598at2759"/>
<evidence type="ECO:0000256" key="6">
    <source>
        <dbReference type="ARBA" id="ARBA00022792"/>
    </source>
</evidence>
<evidence type="ECO:0000256" key="4">
    <source>
        <dbReference type="ARBA" id="ARBA00022448"/>
    </source>
</evidence>
<keyword evidence="8" id="KW-0007">Acetylation</keyword>
<evidence type="ECO:0000256" key="9">
    <source>
        <dbReference type="ARBA" id="ARBA00023128"/>
    </source>
</evidence>
<keyword evidence="13" id="KW-1185">Reference proteome</keyword>
<keyword evidence="10" id="KW-0472">Membrane</keyword>
<dbReference type="KEGG" id="hazt:108679378"/>
<evidence type="ECO:0000256" key="7">
    <source>
        <dbReference type="ARBA" id="ARBA00022982"/>
    </source>
</evidence>
<evidence type="ECO:0000256" key="12">
    <source>
        <dbReference type="ARBA" id="ARBA00032528"/>
    </source>
</evidence>
<dbReference type="GO" id="GO:0006120">
    <property type="term" value="P:mitochondrial electron transport, NADH to ubiquinone"/>
    <property type="evidence" value="ECO:0007669"/>
    <property type="project" value="InterPro"/>
</dbReference>
<dbReference type="OMA" id="CVFRDKY"/>
<dbReference type="InterPro" id="IPR033034">
    <property type="entry name" value="NDUFB9"/>
</dbReference>
<accession>A0A8B7PBF5</accession>
<evidence type="ECO:0000256" key="8">
    <source>
        <dbReference type="ARBA" id="ARBA00022990"/>
    </source>
</evidence>
<keyword evidence="7" id="KW-0249">Electron transport</keyword>
<sequence length="127" mass="15430">MHFKYCFHHKLTSFCFYRADLRYNVTLLRAKFDENKDVKDLRVAKQLYEDGENFLFKSMHPIPKKFPHSPGGVAYGRVVKVPDWLLDYWDPIEKAAYPKYFALREKRKKEYLEMWDKKHGRPEPVER</sequence>
<dbReference type="CDD" id="cd20263">
    <property type="entry name" value="Complex1_LYR_NDUFB9_LYRM3"/>
    <property type="match status" value="1"/>
</dbReference>
<organism evidence="13 14">
    <name type="scientific">Hyalella azteca</name>
    <name type="common">Amphipod</name>
    <dbReference type="NCBI Taxonomy" id="294128"/>
    <lineage>
        <taxon>Eukaryota</taxon>
        <taxon>Metazoa</taxon>
        <taxon>Ecdysozoa</taxon>
        <taxon>Arthropoda</taxon>
        <taxon>Crustacea</taxon>
        <taxon>Multicrustacea</taxon>
        <taxon>Malacostraca</taxon>
        <taxon>Eumalacostraca</taxon>
        <taxon>Peracarida</taxon>
        <taxon>Amphipoda</taxon>
        <taxon>Senticaudata</taxon>
        <taxon>Talitrida</taxon>
        <taxon>Talitroidea</taxon>
        <taxon>Hyalellidae</taxon>
        <taxon>Hyalella</taxon>
    </lineage>
</organism>
<dbReference type="CTD" id="34747"/>
<dbReference type="PANTHER" id="PTHR12868">
    <property type="entry name" value="NADH-UBIQUINONE OXIDOREDUCTASE B22 SUBUNIT"/>
    <property type="match status" value="1"/>
</dbReference>
<keyword evidence="5" id="KW-0679">Respiratory chain</keyword>
<evidence type="ECO:0000313" key="13">
    <source>
        <dbReference type="Proteomes" id="UP000694843"/>
    </source>
</evidence>
<evidence type="ECO:0000256" key="11">
    <source>
        <dbReference type="ARBA" id="ARBA00030192"/>
    </source>
</evidence>
<proteinExistence type="inferred from homology"/>
<comment type="subcellular location">
    <subcellularLocation>
        <location evidence="1">Mitochondrion inner membrane</location>
        <topology evidence="1">Peripheral membrane protein</topology>
        <orientation evidence="1">Matrix side</orientation>
    </subcellularLocation>
</comment>
<dbReference type="GO" id="GO:0005743">
    <property type="term" value="C:mitochondrial inner membrane"/>
    <property type="evidence" value="ECO:0007669"/>
    <property type="project" value="UniProtKB-SubCell"/>
</dbReference>
<evidence type="ECO:0000256" key="3">
    <source>
        <dbReference type="ARBA" id="ARBA00018684"/>
    </source>
</evidence>
<keyword evidence="9" id="KW-0496">Mitochondrion</keyword>
<dbReference type="Proteomes" id="UP000694843">
    <property type="component" value="Unplaced"/>
</dbReference>
<name>A0A8B7PBF5_HYAAZ</name>
<dbReference type="InterPro" id="IPR045292">
    <property type="entry name" value="Complex1_LYR_NDUFB9_LYRM3"/>
</dbReference>
<evidence type="ECO:0000256" key="5">
    <source>
        <dbReference type="ARBA" id="ARBA00022660"/>
    </source>
</evidence>
<evidence type="ECO:0000313" key="14">
    <source>
        <dbReference type="RefSeq" id="XP_018023489.1"/>
    </source>
</evidence>
<evidence type="ECO:0000256" key="2">
    <source>
        <dbReference type="ARBA" id="ARBA00009508"/>
    </source>
</evidence>
<protein>
    <recommendedName>
        <fullName evidence="3">NADH dehydrogenase [ubiquinone] 1 beta subcomplex subunit 9</fullName>
    </recommendedName>
    <alternativeName>
        <fullName evidence="11">Complex I-B22</fullName>
    </alternativeName>
    <alternativeName>
        <fullName evidence="12">NADH-ubiquinone oxidoreductase B22 subunit</fullName>
    </alternativeName>
</protein>
<reference evidence="14" key="1">
    <citation type="submission" date="2025-08" db="UniProtKB">
        <authorList>
            <consortium name="RefSeq"/>
        </authorList>
    </citation>
    <scope>IDENTIFICATION</scope>
    <source>
        <tissue evidence="14">Whole organism</tissue>
    </source>
</reference>
<dbReference type="PANTHER" id="PTHR12868:SF0">
    <property type="entry name" value="NADH DEHYDROGENASE [UBIQUINONE] 1 BETA SUBCOMPLEX SUBUNIT 9"/>
    <property type="match status" value="1"/>
</dbReference>
<dbReference type="AlphaFoldDB" id="A0A8B7PBF5"/>
<comment type="similarity">
    <text evidence="2">Belongs to the complex I LYR family.</text>
</comment>
<keyword evidence="4" id="KW-0813">Transport</keyword>
<dbReference type="RefSeq" id="XP_018023489.1">
    <property type="nucleotide sequence ID" value="XM_018168000.2"/>
</dbReference>
<evidence type="ECO:0000256" key="10">
    <source>
        <dbReference type="ARBA" id="ARBA00023136"/>
    </source>
</evidence>
<gene>
    <name evidence="14" type="primary">LOC108679378</name>
</gene>
<evidence type="ECO:0000256" key="1">
    <source>
        <dbReference type="ARBA" id="ARBA00004443"/>
    </source>
</evidence>
<keyword evidence="6" id="KW-0999">Mitochondrion inner membrane</keyword>
<dbReference type="GeneID" id="108679378"/>